<gene>
    <name evidence="7" type="ORF">PCOR1329_LOCUS59729</name>
</gene>
<evidence type="ECO:0000256" key="4">
    <source>
        <dbReference type="ARBA" id="ARBA00023136"/>
    </source>
</evidence>
<dbReference type="InterPro" id="IPR003938">
    <property type="entry name" value="K_chnl_volt-dep_EAG/ELK/ERG"/>
</dbReference>
<feature type="transmembrane region" description="Helical" evidence="5">
    <location>
        <begin position="310"/>
        <end position="327"/>
    </location>
</feature>
<proteinExistence type="predicted"/>
<evidence type="ECO:0000256" key="5">
    <source>
        <dbReference type="SAM" id="Phobius"/>
    </source>
</evidence>
<protein>
    <recommendedName>
        <fullName evidence="6">Ion transport domain-containing protein</fullName>
    </recommendedName>
</protein>
<dbReference type="Gene3D" id="1.10.287.630">
    <property type="entry name" value="Helix hairpin bin"/>
    <property type="match status" value="1"/>
</dbReference>
<feature type="transmembrane region" description="Helical" evidence="5">
    <location>
        <begin position="236"/>
        <end position="261"/>
    </location>
</feature>
<accession>A0ABN9VNL9</accession>
<evidence type="ECO:0000256" key="2">
    <source>
        <dbReference type="ARBA" id="ARBA00022692"/>
    </source>
</evidence>
<feature type="domain" description="Ion transport" evidence="6">
    <location>
        <begin position="95"/>
        <end position="367"/>
    </location>
</feature>
<organism evidence="7 8">
    <name type="scientific">Prorocentrum cordatum</name>
    <dbReference type="NCBI Taxonomy" id="2364126"/>
    <lineage>
        <taxon>Eukaryota</taxon>
        <taxon>Sar</taxon>
        <taxon>Alveolata</taxon>
        <taxon>Dinophyceae</taxon>
        <taxon>Prorocentrales</taxon>
        <taxon>Prorocentraceae</taxon>
        <taxon>Prorocentrum</taxon>
    </lineage>
</organism>
<feature type="transmembrane region" description="Helical" evidence="5">
    <location>
        <begin position="339"/>
        <end position="364"/>
    </location>
</feature>
<feature type="transmembrane region" description="Helical" evidence="5">
    <location>
        <begin position="168"/>
        <end position="188"/>
    </location>
</feature>
<keyword evidence="3 5" id="KW-1133">Transmembrane helix</keyword>
<keyword evidence="4 5" id="KW-0472">Membrane</keyword>
<dbReference type="EMBL" id="CAUYUJ010017457">
    <property type="protein sequence ID" value="CAK0874979.1"/>
    <property type="molecule type" value="Genomic_DNA"/>
</dbReference>
<evidence type="ECO:0000256" key="3">
    <source>
        <dbReference type="ARBA" id="ARBA00022989"/>
    </source>
</evidence>
<comment type="subcellular location">
    <subcellularLocation>
        <location evidence="1">Membrane</location>
        <topology evidence="1">Multi-pass membrane protein</topology>
    </subcellularLocation>
</comment>
<dbReference type="SUPFAM" id="SSF81324">
    <property type="entry name" value="Voltage-gated potassium channels"/>
    <property type="match status" value="1"/>
</dbReference>
<dbReference type="Pfam" id="PF00520">
    <property type="entry name" value="Ion_trans"/>
    <property type="match status" value="1"/>
</dbReference>
<evidence type="ECO:0000313" key="7">
    <source>
        <dbReference type="EMBL" id="CAK0874979.1"/>
    </source>
</evidence>
<feature type="non-terminal residue" evidence="7">
    <location>
        <position position="506"/>
    </location>
</feature>
<evidence type="ECO:0000256" key="1">
    <source>
        <dbReference type="ARBA" id="ARBA00004141"/>
    </source>
</evidence>
<feature type="transmembrane region" description="Helical" evidence="5">
    <location>
        <begin position="92"/>
        <end position="112"/>
    </location>
</feature>
<keyword evidence="8" id="KW-1185">Reference proteome</keyword>
<name>A0ABN9VNL9_9DINO</name>
<dbReference type="Gene3D" id="1.10.287.70">
    <property type="match status" value="1"/>
</dbReference>
<dbReference type="InterPro" id="IPR018490">
    <property type="entry name" value="cNMP-bd_dom_sf"/>
</dbReference>
<dbReference type="PRINTS" id="PR01463">
    <property type="entry name" value="EAGCHANLFMLY"/>
</dbReference>
<dbReference type="SUPFAM" id="SSF51206">
    <property type="entry name" value="cAMP-binding domain-like"/>
    <property type="match status" value="1"/>
</dbReference>
<reference evidence="7" key="1">
    <citation type="submission" date="2023-10" db="EMBL/GenBank/DDBJ databases">
        <authorList>
            <person name="Chen Y."/>
            <person name="Shah S."/>
            <person name="Dougan E. K."/>
            <person name="Thang M."/>
            <person name="Chan C."/>
        </authorList>
    </citation>
    <scope>NUCLEOTIDE SEQUENCE [LARGE SCALE GENOMIC DNA]</scope>
</reference>
<evidence type="ECO:0000313" key="8">
    <source>
        <dbReference type="Proteomes" id="UP001189429"/>
    </source>
</evidence>
<dbReference type="PANTHER" id="PTHR47823:SF9">
    <property type="entry name" value="CHROMOSOME UNDETERMINED SCAFFOLD_10, WHOLE GENOME SHOTGUN SEQUENCE"/>
    <property type="match status" value="1"/>
</dbReference>
<sequence>MLRQHAGQILDGGGTPDWARETQGRAADLDFSCDRTVSIGSLDTERGFNDGFRQVHGQMRRRRLPVSEAVAPLLEDYEVPGYIINPDESRFLLRWDIFIAVLLVIVAILAPFETAFLEVNFDGLFVINHFIDVAFATDLVLQFFTIRKDENNKDIVRHCDIAKAYLKGWFWVDFSSIVPVDAIMMLMGRKTNSALDSLRTVKVVRLMRFLRLVRLLRLSKFQVIIARWHANVGMSYALLAVLRFVVYILGVSHWMACIWGFMAMQVPSDATLDEDLSWMETLLGVERAARTMQNPAKAGRPAWASPRAEVYILSLYWAVATLTSIGYGDIVPNSLTEHTICICCMLVMASLWAYTIGAMCSVVSTMRPHENIFRQNMDAFNEFMDDFNMPVEMRKKLRRFFYESKDIMRQRVEKATIMQLSPALQGEVLYYLHHDWLEKVWYFRGPGGDGELRGVGGVDHAFIIEAARCLELKLHGPKEVVGRERTLFIVRRGICVRMSFEAHMES</sequence>
<keyword evidence="2 5" id="KW-0812">Transmembrane</keyword>
<comment type="caution">
    <text evidence="7">The sequence shown here is derived from an EMBL/GenBank/DDBJ whole genome shotgun (WGS) entry which is preliminary data.</text>
</comment>
<evidence type="ECO:0000259" key="6">
    <source>
        <dbReference type="Pfam" id="PF00520"/>
    </source>
</evidence>
<dbReference type="PANTHER" id="PTHR47823">
    <property type="entry name" value="ION_TRANS DOMAIN-CONTAINING PROTEIN"/>
    <property type="match status" value="1"/>
</dbReference>
<dbReference type="InterPro" id="IPR005821">
    <property type="entry name" value="Ion_trans_dom"/>
</dbReference>
<dbReference type="Proteomes" id="UP001189429">
    <property type="component" value="Unassembled WGS sequence"/>
</dbReference>